<dbReference type="Gene3D" id="1.10.260.40">
    <property type="entry name" value="lambda repressor-like DNA-binding domains"/>
    <property type="match status" value="1"/>
</dbReference>
<dbReference type="InterPro" id="IPR010982">
    <property type="entry name" value="Lambda_DNA-bd_dom_sf"/>
</dbReference>
<dbReference type="PROSITE" id="PS50943">
    <property type="entry name" value="HTH_CROC1"/>
    <property type="match status" value="1"/>
</dbReference>
<dbReference type="Pfam" id="PF01381">
    <property type="entry name" value="HTH_3"/>
    <property type="match status" value="1"/>
</dbReference>
<dbReference type="CDD" id="cd00093">
    <property type="entry name" value="HTH_XRE"/>
    <property type="match status" value="1"/>
</dbReference>
<feature type="domain" description="HTH cro/C1-type" evidence="1">
    <location>
        <begin position="51"/>
        <end position="109"/>
    </location>
</feature>
<gene>
    <name evidence="2" type="ORF">ENG67_00820</name>
</gene>
<dbReference type="SMART" id="SM00530">
    <property type="entry name" value="HTH_XRE"/>
    <property type="match status" value="1"/>
</dbReference>
<proteinExistence type="predicted"/>
<protein>
    <submittedName>
        <fullName evidence="2">Helix-turn-helix domain-containing protein</fullName>
    </submittedName>
</protein>
<dbReference type="EMBL" id="DRBW01000029">
    <property type="protein sequence ID" value="HDM89735.1"/>
    <property type="molecule type" value="Genomic_DNA"/>
</dbReference>
<dbReference type="SUPFAM" id="SSF47413">
    <property type="entry name" value="lambda repressor-like DNA-binding domains"/>
    <property type="match status" value="1"/>
</dbReference>
<sequence length="189" mass="22459">MDWRCEMAGRRRKEKVKLSEVFRNKIRGLPEEQKRELQRADNFRMNVALAMVKLRQELGLSQKELAERLGVTQSWVSRLENANYDHRVESLWKYLNAMNAKLELKVSYRKAGMTMQLFVNDDLKNGVRFKVDYSERVGKESFFNLKNWDLYNTKLKFTVFSRAREKKSRKPFPPPEFKLDLAYMPLIGA</sequence>
<dbReference type="AlphaFoldDB" id="A0A7C0X9X3"/>
<dbReference type="GO" id="GO:0003677">
    <property type="term" value="F:DNA binding"/>
    <property type="evidence" value="ECO:0007669"/>
    <property type="project" value="InterPro"/>
</dbReference>
<evidence type="ECO:0000259" key="1">
    <source>
        <dbReference type="PROSITE" id="PS50943"/>
    </source>
</evidence>
<reference evidence="2" key="1">
    <citation type="journal article" date="2020" name="mSystems">
        <title>Genome- and Community-Level Interaction Insights into Carbon Utilization and Element Cycling Functions of Hydrothermarchaeota in Hydrothermal Sediment.</title>
        <authorList>
            <person name="Zhou Z."/>
            <person name="Liu Y."/>
            <person name="Xu W."/>
            <person name="Pan J."/>
            <person name="Luo Z.H."/>
            <person name="Li M."/>
        </authorList>
    </citation>
    <scope>NUCLEOTIDE SEQUENCE [LARGE SCALE GENOMIC DNA]</scope>
    <source>
        <strain evidence="2">HyVt-237</strain>
    </source>
</reference>
<dbReference type="InterPro" id="IPR001387">
    <property type="entry name" value="Cro/C1-type_HTH"/>
</dbReference>
<evidence type="ECO:0000313" key="2">
    <source>
        <dbReference type="EMBL" id="HDM89735.1"/>
    </source>
</evidence>
<accession>A0A7C0X9X3</accession>
<organism evidence="2">
    <name type="scientific">candidate division WOR-3 bacterium</name>
    <dbReference type="NCBI Taxonomy" id="2052148"/>
    <lineage>
        <taxon>Bacteria</taxon>
        <taxon>Bacteria division WOR-3</taxon>
    </lineage>
</organism>
<dbReference type="Proteomes" id="UP000885931">
    <property type="component" value="Unassembled WGS sequence"/>
</dbReference>
<comment type="caution">
    <text evidence="2">The sequence shown here is derived from an EMBL/GenBank/DDBJ whole genome shotgun (WGS) entry which is preliminary data.</text>
</comment>
<name>A0A7C0X9X3_UNCW3</name>